<dbReference type="InterPro" id="IPR057253">
    <property type="entry name" value="CoiA-like_N"/>
</dbReference>
<proteinExistence type="predicted"/>
<organism evidence="3 4">
    <name type="scientific">Melissococcus plutonius</name>
    <dbReference type="NCBI Taxonomy" id="33970"/>
    <lineage>
        <taxon>Bacteria</taxon>
        <taxon>Bacillati</taxon>
        <taxon>Bacillota</taxon>
        <taxon>Bacilli</taxon>
        <taxon>Lactobacillales</taxon>
        <taxon>Enterococcaceae</taxon>
        <taxon>Melissococcus</taxon>
    </lineage>
</organism>
<dbReference type="Proteomes" id="UP000269226">
    <property type="component" value="Chromosome"/>
</dbReference>
<evidence type="ECO:0000259" key="1">
    <source>
        <dbReference type="Pfam" id="PF06054"/>
    </source>
</evidence>
<protein>
    <submittedName>
        <fullName evidence="3">Competence protein CoiA</fullName>
    </submittedName>
</protein>
<dbReference type="EMBL" id="AP018492">
    <property type="protein sequence ID" value="BBC61298.1"/>
    <property type="molecule type" value="Genomic_DNA"/>
</dbReference>
<dbReference type="OMA" id="YYLEINP"/>
<dbReference type="Pfam" id="PF25164">
    <property type="entry name" value="CoiA_N"/>
    <property type="match status" value="1"/>
</dbReference>
<feature type="domain" description="Competence protein CoiA nuclease-like" evidence="1">
    <location>
        <begin position="67"/>
        <end position="211"/>
    </location>
</feature>
<reference evidence="3 4" key="1">
    <citation type="submission" date="2018-01" db="EMBL/GenBank/DDBJ databases">
        <title>Whole genome sequence of Melissococcus plutonius DAT561.</title>
        <authorList>
            <person name="Okumura K."/>
            <person name="Takamatsu D."/>
            <person name="Okura M."/>
        </authorList>
    </citation>
    <scope>NUCLEOTIDE SEQUENCE [LARGE SCALE GENOMIC DNA]</scope>
    <source>
        <strain evidence="3 4">DAT561</strain>
    </source>
</reference>
<dbReference type="GeneID" id="57043737"/>
<evidence type="ECO:0000313" key="3">
    <source>
        <dbReference type="EMBL" id="BBC61298.1"/>
    </source>
</evidence>
<evidence type="ECO:0000259" key="2">
    <source>
        <dbReference type="Pfam" id="PF25164"/>
    </source>
</evidence>
<feature type="domain" description="Competence protein CoiA-like N-terminal" evidence="2">
    <location>
        <begin position="16"/>
        <end position="63"/>
    </location>
</feature>
<dbReference type="AlphaFoldDB" id="A0A2Z5Y3I7"/>
<dbReference type="InterPro" id="IPR010330">
    <property type="entry name" value="CoiA_nuc"/>
</dbReference>
<gene>
    <name evidence="3" type="ORF">DAT561_1192</name>
</gene>
<accession>A0A2Z5Y3I7</accession>
<sequence length="392" mass="46966">MFQAYDKANHSLVSLMFLNKEEINKLKQKHYLCLACKQPVIIKNGSVKLAHFAHQSKKFCEFFSERETKEHLLLKEIMVRWCKKEGLIYQLECYLPTIKQRPDLLIGNIAVEIQCSPLSIERLKERTKAYQENGYIPWWICGEKLLPKGKLPILIKHFCSFSRNFGFYFWGIDWKEKNLILYFHIEESYTKKLYYEKKTWPLYSFSLLTIFFYPILSTFSHQRVHNTADLIKDYIQNLTKKLMTNDKCIYKLQQELYSNHLHLLELPYWFYYPGISLFCCKESEILIKYLVWKIIDKHVDQKITHHQLLKLISQQLRKHSSVFYAFPCISLKVCIGYCSYQLYRWLIDSQILLPTTNDESWMVRQAEKRNLKVDQSISKKMKSYISATPYQV</sequence>
<name>A0A2Z5Y3I7_9ENTE</name>
<dbReference type="RefSeq" id="WP_013773637.1">
    <property type="nucleotide sequence ID" value="NZ_AP018492.1"/>
</dbReference>
<dbReference type="Pfam" id="PF06054">
    <property type="entry name" value="CoiA_nuc"/>
    <property type="match status" value="1"/>
</dbReference>
<evidence type="ECO:0000313" key="4">
    <source>
        <dbReference type="Proteomes" id="UP000269226"/>
    </source>
</evidence>